<evidence type="ECO:0000313" key="1">
    <source>
        <dbReference type="EMBL" id="EOB13373.1"/>
    </source>
</evidence>
<protein>
    <submittedName>
        <fullName evidence="1">Uncharacterized protein</fullName>
    </submittedName>
</protein>
<dbReference type="VEuPathDB" id="MicrosporidiaDB:NBO_80g0036"/>
<gene>
    <name evidence="1" type="ORF">NBO_80g0036</name>
</gene>
<dbReference type="EMBL" id="KB908988">
    <property type="protein sequence ID" value="EOB13373.1"/>
    <property type="molecule type" value="Genomic_DNA"/>
</dbReference>
<evidence type="ECO:0000313" key="2">
    <source>
        <dbReference type="Proteomes" id="UP000016927"/>
    </source>
</evidence>
<keyword evidence="2" id="KW-1185">Reference proteome</keyword>
<reference evidence="1 2" key="1">
    <citation type="journal article" date="2013" name="BMC Genomics">
        <title>Comparative genomics of parasitic silkworm microsporidia reveal an association between genome expansion and host adaptation.</title>
        <authorList>
            <person name="Pan G."/>
            <person name="Xu J."/>
            <person name="Li T."/>
            <person name="Xia Q."/>
            <person name="Liu S.L."/>
            <person name="Zhang G."/>
            <person name="Li S."/>
            <person name="Li C."/>
            <person name="Liu H."/>
            <person name="Yang L."/>
            <person name="Liu T."/>
            <person name="Zhang X."/>
            <person name="Wu Z."/>
            <person name="Fan W."/>
            <person name="Dang X."/>
            <person name="Xiang H."/>
            <person name="Tao M."/>
            <person name="Li Y."/>
            <person name="Hu J."/>
            <person name="Li Z."/>
            <person name="Lin L."/>
            <person name="Luo J."/>
            <person name="Geng L."/>
            <person name="Wang L."/>
            <person name="Long M."/>
            <person name="Wan Y."/>
            <person name="He N."/>
            <person name="Zhang Z."/>
            <person name="Lu C."/>
            <person name="Keeling P.J."/>
            <person name="Wang J."/>
            <person name="Xiang Z."/>
            <person name="Zhou Z."/>
        </authorList>
    </citation>
    <scope>NUCLEOTIDE SEQUENCE [LARGE SCALE GENOMIC DNA]</scope>
    <source>
        <strain evidence="2">CQ1 / CVCC 102059</strain>
    </source>
</reference>
<name>R0MKT1_NOSB1</name>
<dbReference type="Proteomes" id="UP000016927">
    <property type="component" value="Unassembled WGS sequence"/>
</dbReference>
<sequence>MILLNTRVGIFFSSSNEMLKKSNGGEYWKLSEVLDFTVNFSDEEKDEQPGSSEKIFLTDNLNDLFISNNFLRVKNKTTNFAFSEDELKKTKNVISFVSISSFCIPKVFRFLKAKENISFDETNAIFELGNLLERRIPDEGTIIVPFKEKKLLMDFIIRLFYCVRSYTPESVCLNVSSLENDLKVSFSIQQNSWNFISKSNSEKIRYLCLLNQILDRKHREYHINKTSIENLIIYGDEIYNEVIMQSENMLRNENTRTTGSLRRNGSSNRSGFIRQTGSLERNSSVRKRLSLLFKNSADRQKIFSSETFNENEPEQDLDKEKLIEALKRFHDLINHEEIDWFLHYNASMNNFDLTTATNIKKFPEFFKIINYFVDYGTSGFSIDLQSDSIYILKKTEIEREMRLLKVEYDLESIKSYFSVDILNEENEKKIFGSLLLSMASYFNVKHSQCVYDCLILLRRYIEGNLTNKENLDRKEVVNVILRSIEINRKRRRYFGRLIHNKLSEMMKE</sequence>
<organism evidence="1 2">
    <name type="scientific">Nosema bombycis (strain CQ1 / CVCC 102059)</name>
    <name type="common">Microsporidian parasite</name>
    <name type="synonym">Pebrine of silkworm</name>
    <dbReference type="NCBI Taxonomy" id="578461"/>
    <lineage>
        <taxon>Eukaryota</taxon>
        <taxon>Fungi</taxon>
        <taxon>Fungi incertae sedis</taxon>
        <taxon>Microsporidia</taxon>
        <taxon>Nosematidae</taxon>
        <taxon>Nosema</taxon>
    </lineage>
</organism>
<accession>R0MKT1</accession>
<proteinExistence type="predicted"/>
<dbReference type="HOGENOM" id="CLU_536462_0_0_1"/>
<dbReference type="AlphaFoldDB" id="R0MKT1"/>